<feature type="region of interest" description="Disordered" evidence="1">
    <location>
        <begin position="1"/>
        <end position="98"/>
    </location>
</feature>
<sequence>MGLYSRRQNSNPLPPTISLPPPFHTRHESSPTPPLPISPPPSTNINRRDSLPPAFPPLSPPSIASHSRRDSYPGPFPNLPSPTHSDHHPPPLPLNHTRRESCPITFPFPVSPHHHLHHDPSLFPSTSSSLNNHHHYLLKCRLDIRNKNNNDSGLIWPFSDIKIIDDDDIRETAYEVLFTACRSSPGFGGRSALTFYSKHENNGGGGSGGMSPASGPVSTTSRVKQALGLKMMMSSLCQRMISRGGWTAMSVPSSPVTEGSPRSRVLPRRTMSMAEVMRLQMGVSEQSDSRLRKTLMRTLVGQLGRQAETIILPLELLRHLKPSEFSNPHEYHLWQRRQLKVLEAGLLLHPYIPVEKTDTFAVNLRNIIRSGELKPIDTSKNSETMRTFSNSVVSLSMRSPNGAPTNVCHWANGYPVNVYLYISLLQSVFDLEDQTLVLDEVDELLELIKKTWSTLGINRPIHNLCSTWVFFQQYVATGQIEPDLLCASHAMLNQVANDAKKEKECLYVNMLKSVLGSLLSWGDKRLLNYHEYFQGENAAAQIENLLPVVLLAYNILGDVTISDGETHEKEDKTIADSSEDRVDDYIRSSLKNAFEMIIEEADAKSAESETEKEITDVMLHLAQETENLATKERRNYSGVLKKWHATAGAVAALTLNNCYGHVLKKYLSEMMTITVELILVLMKAKKLEDILVQMVVEDSADCEDGGKTIVREMVPFEVDSTIMNLMKKWIDESLQYGNDCLLKAKQTETWNPKSKSEPYAKSVVELISTAKKIVHEFFQIPIAITEDLVQELADGLHKIFKEYTVFITACGLKENYIPSLPPLTRCNRNSKFHKLWKIASPCNVSCEDPHMYGIYESNSPHSCTSRGTQRLYIRLNSLHYLLPNIAFIDKSLTLTPGLIPSDSRRRGSSTTSYFETVNNSILAAYEHLSEVASYRLIFLDSNAFFYDSLYVGDVANARINKTLTILKHNIKLMTAIVMERAQALLTKEIMKACFEAFLMVLLAGGTTRMFNESDYVSIQEDFQCLKKAFYSCGEELISESVVDKEAEVVEGVIALMGMSTEELMENLTNLSTEMDGVTGNGTKIPMPPTTRKWNRADPNTILRVLCYRNDRVANHFLKRTFQIAKRR</sequence>
<evidence type="ECO:0000259" key="3">
    <source>
        <dbReference type="PROSITE" id="PS51259"/>
    </source>
</evidence>
<protein>
    <submittedName>
        <fullName evidence="5">Protein unc-13 homolog</fullName>
    </submittedName>
</protein>
<evidence type="ECO:0000313" key="5">
    <source>
        <dbReference type="RefSeq" id="XP_004489926.1"/>
    </source>
</evidence>
<reference evidence="4" key="1">
    <citation type="journal article" date="2013" name="Nat. Biotechnol.">
        <title>Draft genome sequence of chickpea (Cicer arietinum) provides a resource for trait improvement.</title>
        <authorList>
            <person name="Varshney R.K."/>
            <person name="Song C."/>
            <person name="Saxena R.K."/>
            <person name="Azam S."/>
            <person name="Yu S."/>
            <person name="Sharpe A.G."/>
            <person name="Cannon S."/>
            <person name="Baek J."/>
            <person name="Rosen B.D."/>
            <person name="Tar'an B."/>
            <person name="Millan T."/>
            <person name="Zhang X."/>
            <person name="Ramsay L.D."/>
            <person name="Iwata A."/>
            <person name="Wang Y."/>
            <person name="Nelson W."/>
            <person name="Farmer A.D."/>
            <person name="Gaur P.M."/>
            <person name="Soderlund C."/>
            <person name="Penmetsa R.V."/>
            <person name="Xu C."/>
            <person name="Bharti A.K."/>
            <person name="He W."/>
            <person name="Winter P."/>
            <person name="Zhao S."/>
            <person name="Hane J.K."/>
            <person name="Carrasquilla-Garcia N."/>
            <person name="Condie J.A."/>
            <person name="Upadhyaya H.D."/>
            <person name="Luo M.C."/>
            <person name="Thudi M."/>
            <person name="Gowda C.L."/>
            <person name="Singh N.P."/>
            <person name="Lichtenzveig J."/>
            <person name="Gali K.K."/>
            <person name="Rubio J."/>
            <person name="Nadarajan N."/>
            <person name="Dolezel J."/>
            <person name="Bansal K.C."/>
            <person name="Xu X."/>
            <person name="Edwards D."/>
            <person name="Zhang G."/>
            <person name="Kahl G."/>
            <person name="Gil J."/>
            <person name="Singh K.B."/>
            <person name="Datta S.K."/>
            <person name="Jackson S.A."/>
            <person name="Wang J."/>
            <person name="Cook D.R."/>
        </authorList>
    </citation>
    <scope>NUCLEOTIDE SEQUENCE [LARGE SCALE GENOMIC DNA]</scope>
    <source>
        <strain evidence="4">cv. CDC Frontier</strain>
    </source>
</reference>
<dbReference type="RefSeq" id="XP_004489926.1">
    <property type="nucleotide sequence ID" value="XM_004489869.3"/>
</dbReference>
<evidence type="ECO:0000259" key="2">
    <source>
        <dbReference type="PROSITE" id="PS51258"/>
    </source>
</evidence>
<proteinExistence type="predicted"/>
<dbReference type="STRING" id="3827.A0A1S2XK87"/>
<keyword evidence="4" id="KW-1185">Reference proteome</keyword>
<feature type="domain" description="MHD2" evidence="3">
    <location>
        <begin position="956"/>
        <end position="1067"/>
    </location>
</feature>
<evidence type="ECO:0000256" key="1">
    <source>
        <dbReference type="SAM" id="MobiDB-lite"/>
    </source>
</evidence>
<dbReference type="PROSITE" id="PS51258">
    <property type="entry name" value="MHD1"/>
    <property type="match status" value="1"/>
</dbReference>
<name>A0A1S2XK87_CICAR</name>
<feature type="compositionally biased region" description="Pro residues" evidence="1">
    <location>
        <begin position="31"/>
        <end position="42"/>
    </location>
</feature>
<dbReference type="PANTHER" id="PTHR31280">
    <property type="entry name" value="PROTEIN UNC-13 HOMOLOG"/>
    <property type="match status" value="1"/>
</dbReference>
<feature type="domain" description="MHD1" evidence="2">
    <location>
        <begin position="678"/>
        <end position="820"/>
    </location>
</feature>
<reference evidence="5" key="2">
    <citation type="submission" date="2025-08" db="UniProtKB">
        <authorList>
            <consortium name="RefSeq"/>
        </authorList>
    </citation>
    <scope>IDENTIFICATION</scope>
    <source>
        <tissue evidence="5">Etiolated seedlings</tissue>
    </source>
</reference>
<dbReference type="InterPro" id="IPR008528">
    <property type="entry name" value="unc-13_homologue"/>
</dbReference>
<dbReference type="GeneID" id="101504324"/>
<dbReference type="PROSITE" id="PS51259">
    <property type="entry name" value="MHD2"/>
    <property type="match status" value="1"/>
</dbReference>
<dbReference type="PANTHER" id="PTHR31280:SF22">
    <property type="entry name" value="DUF810 FAMILY PROTEIN"/>
    <property type="match status" value="1"/>
</dbReference>
<organism evidence="4 5">
    <name type="scientific">Cicer arietinum</name>
    <name type="common">Chickpea</name>
    <name type="synonym">Garbanzo</name>
    <dbReference type="NCBI Taxonomy" id="3827"/>
    <lineage>
        <taxon>Eukaryota</taxon>
        <taxon>Viridiplantae</taxon>
        <taxon>Streptophyta</taxon>
        <taxon>Embryophyta</taxon>
        <taxon>Tracheophyta</taxon>
        <taxon>Spermatophyta</taxon>
        <taxon>Magnoliopsida</taxon>
        <taxon>eudicotyledons</taxon>
        <taxon>Gunneridae</taxon>
        <taxon>Pentapetalae</taxon>
        <taxon>rosids</taxon>
        <taxon>fabids</taxon>
        <taxon>Fabales</taxon>
        <taxon>Fabaceae</taxon>
        <taxon>Papilionoideae</taxon>
        <taxon>50 kb inversion clade</taxon>
        <taxon>NPAAA clade</taxon>
        <taxon>Hologalegina</taxon>
        <taxon>IRL clade</taxon>
        <taxon>Cicereae</taxon>
        <taxon>Cicer</taxon>
    </lineage>
</organism>
<dbReference type="PaxDb" id="3827-XP_004489926.1"/>
<feature type="compositionally biased region" description="Pro residues" evidence="1">
    <location>
        <begin position="12"/>
        <end position="23"/>
    </location>
</feature>
<dbReference type="InterPro" id="IPR014770">
    <property type="entry name" value="Munc13_1"/>
</dbReference>
<dbReference type="eggNOG" id="ENOG502QWTE">
    <property type="taxonomic scope" value="Eukaryota"/>
</dbReference>
<dbReference type="KEGG" id="cam:101504324"/>
<evidence type="ECO:0000313" key="4">
    <source>
        <dbReference type="Proteomes" id="UP000087171"/>
    </source>
</evidence>
<dbReference type="AlphaFoldDB" id="A0A1S2XK87"/>
<accession>A0A1S2XK87</accession>
<dbReference type="InterPro" id="IPR057984">
    <property type="entry name" value="PATROL1_C"/>
</dbReference>
<dbReference type="Pfam" id="PF25761">
    <property type="entry name" value="TPR_PATROL1"/>
    <property type="match status" value="1"/>
</dbReference>
<dbReference type="InterPro" id="IPR014772">
    <property type="entry name" value="Munc13_dom-2"/>
</dbReference>
<gene>
    <name evidence="5" type="primary">LOC101504324</name>
</gene>
<dbReference type="OrthoDB" id="2015333at2759"/>
<dbReference type="Proteomes" id="UP000087171">
    <property type="component" value="Chromosome Ca2"/>
</dbReference>